<evidence type="ECO:0008006" key="4">
    <source>
        <dbReference type="Google" id="ProtNLM"/>
    </source>
</evidence>
<evidence type="ECO:0000313" key="3">
    <source>
        <dbReference type="Proteomes" id="UP001595833"/>
    </source>
</evidence>
<keyword evidence="1" id="KW-0472">Membrane</keyword>
<dbReference type="RefSeq" id="WP_344035850.1">
    <property type="nucleotide sequence ID" value="NZ_BAAAKE010000003.1"/>
</dbReference>
<name>A0ABV9YBA9_9PSEU</name>
<reference evidence="3" key="1">
    <citation type="journal article" date="2019" name="Int. J. Syst. Evol. Microbiol.">
        <title>The Global Catalogue of Microorganisms (GCM) 10K type strain sequencing project: providing services to taxonomists for standard genome sequencing and annotation.</title>
        <authorList>
            <consortium name="The Broad Institute Genomics Platform"/>
            <consortium name="The Broad Institute Genome Sequencing Center for Infectious Disease"/>
            <person name="Wu L."/>
            <person name="Ma J."/>
        </authorList>
    </citation>
    <scope>NUCLEOTIDE SEQUENCE [LARGE SCALE GENOMIC DNA]</scope>
    <source>
        <strain evidence="3">KCTC 12848</strain>
    </source>
</reference>
<evidence type="ECO:0000256" key="1">
    <source>
        <dbReference type="SAM" id="Phobius"/>
    </source>
</evidence>
<protein>
    <recommendedName>
        <fullName evidence="4">Signal transduction histidine kinase</fullName>
    </recommendedName>
</protein>
<dbReference type="Proteomes" id="UP001595833">
    <property type="component" value="Unassembled WGS sequence"/>
</dbReference>
<keyword evidence="1" id="KW-0812">Transmembrane</keyword>
<feature type="transmembrane region" description="Helical" evidence="1">
    <location>
        <begin position="64"/>
        <end position="85"/>
    </location>
</feature>
<comment type="caution">
    <text evidence="2">The sequence shown here is derived from an EMBL/GenBank/DDBJ whole genome shotgun (WGS) entry which is preliminary data.</text>
</comment>
<proteinExistence type="predicted"/>
<feature type="transmembrane region" description="Helical" evidence="1">
    <location>
        <begin position="12"/>
        <end position="30"/>
    </location>
</feature>
<feature type="transmembrane region" description="Helical" evidence="1">
    <location>
        <begin position="36"/>
        <end position="57"/>
    </location>
</feature>
<accession>A0ABV9YBA9</accession>
<keyword evidence="3" id="KW-1185">Reference proteome</keyword>
<feature type="transmembrane region" description="Helical" evidence="1">
    <location>
        <begin position="145"/>
        <end position="167"/>
    </location>
</feature>
<sequence length="371" mass="38757">MAATVTDHSRAVLLAVAAVIQPGLGLAPLLDHDHHPAAWAAYVLFALVTLVCAVWVLRREPLPGPVVAGGVVAVFAASATATWALPPDDHFGPAHWSFGLVGWQLLLLLADRVGPLLAALSAHVAVSVAQWVSAGAPDRVEVGGAGVVLLGVTSFQVGTLVIMRVLARAGRQAARMAAEQERATTRAAVAEQWEQDLRARFAGRLGTTLPLLADLADGVLDPRDEETRLRCALAATQLRRLFAEHDDVPDPLVHEVAACAHVAEQRGVVVSLAVSGVAVPVPAEVRRAVTAPVELALAAARTRARVSLLRTDGEVRVAVISDAVIPGAVLPDAVIPDAVIPGHEGTAPGSVEVETGTYGGQTRMEVRWRAS</sequence>
<organism evidence="2 3">
    <name type="scientific">Saccharothrix xinjiangensis</name>
    <dbReference type="NCBI Taxonomy" id="204798"/>
    <lineage>
        <taxon>Bacteria</taxon>
        <taxon>Bacillati</taxon>
        <taxon>Actinomycetota</taxon>
        <taxon>Actinomycetes</taxon>
        <taxon>Pseudonocardiales</taxon>
        <taxon>Pseudonocardiaceae</taxon>
        <taxon>Saccharothrix</taxon>
    </lineage>
</organism>
<evidence type="ECO:0000313" key="2">
    <source>
        <dbReference type="EMBL" id="MFC5059241.1"/>
    </source>
</evidence>
<dbReference type="EMBL" id="JBHSJB010000042">
    <property type="protein sequence ID" value="MFC5059241.1"/>
    <property type="molecule type" value="Genomic_DNA"/>
</dbReference>
<keyword evidence="1" id="KW-1133">Transmembrane helix</keyword>
<gene>
    <name evidence="2" type="ORF">ACFPFM_36465</name>
</gene>